<dbReference type="InterPro" id="IPR033803">
    <property type="entry name" value="CBD-like_Golvesin-Xly"/>
</dbReference>
<dbReference type="PROSITE" id="PS00109">
    <property type="entry name" value="PROTEIN_KINASE_TYR"/>
    <property type="match status" value="1"/>
</dbReference>
<evidence type="ECO:0000256" key="3">
    <source>
        <dbReference type="ARBA" id="ARBA00022777"/>
    </source>
</evidence>
<dbReference type="PANTHER" id="PTHR24416:SF611">
    <property type="entry name" value="TYROSINE-PROTEIN KINASE TRANSMEMBRANE RECEPTOR ROR"/>
    <property type="match status" value="1"/>
</dbReference>
<evidence type="ECO:0000256" key="7">
    <source>
        <dbReference type="SAM" id="SignalP"/>
    </source>
</evidence>
<reference evidence="10" key="1">
    <citation type="submission" date="2011-02" db="EMBL/GenBank/DDBJ databases">
        <title>The Genome Sequence of Capsaspora owczarzaki ATCC 30864.</title>
        <authorList>
            <person name="Russ C."/>
            <person name="Cuomo C."/>
            <person name="Burger G."/>
            <person name="Gray M.W."/>
            <person name="Holland P.W.H."/>
            <person name="King N."/>
            <person name="Lang F.B.F."/>
            <person name="Roger A.J."/>
            <person name="Ruiz-Trillo I."/>
            <person name="Young S.K."/>
            <person name="Zeng Q."/>
            <person name="Gargeya S."/>
            <person name="Alvarado L."/>
            <person name="Berlin A."/>
            <person name="Chapman S.B."/>
            <person name="Chen Z."/>
            <person name="Freedman E."/>
            <person name="Gellesch M."/>
            <person name="Goldberg J."/>
            <person name="Griggs A."/>
            <person name="Gujja S."/>
            <person name="Heilman E."/>
            <person name="Heiman D."/>
            <person name="Howarth C."/>
            <person name="Mehta T."/>
            <person name="Neiman D."/>
            <person name="Pearson M."/>
            <person name="Roberts A."/>
            <person name="Saif S."/>
            <person name="Shea T."/>
            <person name="Shenoy N."/>
            <person name="Sisk P."/>
            <person name="Stolte C."/>
            <person name="Sykes S."/>
            <person name="White J."/>
            <person name="Yandava C."/>
            <person name="Haas B."/>
            <person name="Nusbaum C."/>
            <person name="Birren B."/>
        </authorList>
    </citation>
    <scope>NUCLEOTIDE SEQUENCE</scope>
    <source>
        <strain evidence="10">ATCC 30864</strain>
    </source>
</reference>
<sequence>MAVARSLVVVGALLVLAALTAKADIHNLPTKWVDATSSTAPQLSTKNVVLSPAMGWLTCSGSTGGYNGTGSRYFSEESLLQDLYTNEISIRYVQEYLGQCRRQRYGSDQHWFAGSTSESAQATFTATLTTSGYYPVYMTWPATTNRGSPDIRITHSGGIQTISVPMYQFDSIFVYLGRYYFTAAAGIKVEITNKMTTASGKLATADAVRVGCGASTAGIPRWKLSAQDFLRFMSQGQYSTMGLQVAANSAPTLDTDYLARAKFSNYMFDKKLEINFVNTQVGGDWLYAGIGATAGAGSGVSTATPSTNPSGLSAALYTACSIAADSVRLNIQQATGQNNKGGVLDSSKTELIQNTKMPSFVTLAIDVLNATEMALMAKESYRETLGRAIYKGIHKYFNSSAIIIPLPVTNLYTASMPNGVGLCWVQPTDPLESNATATAYKLYTSTDGRGWDAGVIFGPTSSSSVYIDTIYGNSVCGITTTVAVDTQYYFKVAGVNAGGEALTKLTVAGYRNSGARPRVLVVDAFDADFIHTSDNIEGRYTREYVFEYVTALQAAGYRCDSATKNTLLDPTWVNDYLVNYDTVIWFAGENTGIDVFPAAHQAVINTWIAAATFTNPRSLIVSGSHVASGLAAAGGASATFLANNLGAGYAGATASAPFIARQAVDPGFTMSGTVTFNSVIALGGPFIVQTPDILTTVGNGMAALFHGSSGGNIAGVSTVGGSYSSFLLAMPFETIKSSTERTTLMTSIVKSMIQRRASSAISAATASSATVASISRASVATLLSAASASAISTSFASFASEASVASQLSAASASAISSSVASLASEASDANVASTSIAFVTSAASAVIVASVASVASDASAASTSVEFVTSAASVASVASAASTSVEYVASVASASAALRDRDSSDSASMTAIVAASVSVVGVCLIVLAVVLVRRRRSRRAAMTPKDSAGPIYQEAVEMEILPFPQATQSRQEEDIAVYAVVDKKQQEPLYQAISTTSTENVYDNESVYVAGGNSRRIRDGLTIVKHLASGNFGDVALGQLPFSALPPRAQNLLGPAASETVQVAVKSLKSDADDKSRKDFESEAKLMAPFVHPNVVRLLAALVESEPHLVLLEFVQYGDLRTLLQKSQKQSFEWTQNEQVHAIRQIALGMEYLGTLHFVHRDLAARNCLVGQGMVVKIADFGLSRELEDENDYYRVQTRGKLPVKWMAPETMTFRKFSTMSDVWSFGVTSWECFTYGATPYDQMDWRETLAHIEAGGRLPQPEACVIDLYNMMLSCWNMTPEFRPSFSQLVKVLAGFEDGTTIREIGAML</sequence>
<organism evidence="9 10">
    <name type="scientific">Capsaspora owczarzaki (strain ATCC 30864)</name>
    <dbReference type="NCBI Taxonomy" id="595528"/>
    <lineage>
        <taxon>Eukaryota</taxon>
        <taxon>Filasterea</taxon>
        <taxon>Capsaspora</taxon>
    </lineage>
</organism>
<evidence type="ECO:0000313" key="10">
    <source>
        <dbReference type="Proteomes" id="UP000008743"/>
    </source>
</evidence>
<keyword evidence="3 9" id="KW-0418">Kinase</keyword>
<evidence type="ECO:0000256" key="6">
    <source>
        <dbReference type="SAM" id="Phobius"/>
    </source>
</evidence>
<dbReference type="Pfam" id="PF25275">
    <property type="entry name" value="Golvesin_C"/>
    <property type="match status" value="1"/>
</dbReference>
<dbReference type="GO" id="GO:0004714">
    <property type="term" value="F:transmembrane receptor protein tyrosine kinase activity"/>
    <property type="evidence" value="ECO:0007669"/>
    <property type="project" value="TreeGrafter"/>
</dbReference>
<dbReference type="GO" id="GO:0043235">
    <property type="term" value="C:receptor complex"/>
    <property type="evidence" value="ECO:0007669"/>
    <property type="project" value="TreeGrafter"/>
</dbReference>
<feature type="chain" id="PRO_5002254909" evidence="7">
    <location>
        <begin position="24"/>
        <end position="1311"/>
    </location>
</feature>
<dbReference type="SUPFAM" id="SSF56112">
    <property type="entry name" value="Protein kinase-like (PK-like)"/>
    <property type="match status" value="1"/>
</dbReference>
<dbReference type="OrthoDB" id="5581784at2759"/>
<dbReference type="Gene3D" id="3.30.200.20">
    <property type="entry name" value="Phosphorylase Kinase, domain 1"/>
    <property type="match status" value="1"/>
</dbReference>
<dbReference type="SMART" id="SM00646">
    <property type="entry name" value="Ami_3"/>
    <property type="match status" value="1"/>
</dbReference>
<dbReference type="EMBL" id="KE346378">
    <property type="protein sequence ID" value="KJE98288.1"/>
    <property type="molecule type" value="Genomic_DNA"/>
</dbReference>
<keyword evidence="6" id="KW-1133">Transmembrane helix</keyword>
<keyword evidence="5" id="KW-0829">Tyrosine-protein kinase</keyword>
<keyword evidence="6" id="KW-0472">Membrane</keyword>
<keyword evidence="6" id="KW-0812">Transmembrane</keyword>
<dbReference type="CDD" id="cd00192">
    <property type="entry name" value="PTKc"/>
    <property type="match status" value="1"/>
</dbReference>
<dbReference type="Proteomes" id="UP000008743">
    <property type="component" value="Unassembled WGS sequence"/>
</dbReference>
<keyword evidence="4" id="KW-0067">ATP-binding</keyword>
<dbReference type="InterPro" id="IPR000719">
    <property type="entry name" value="Prot_kinase_dom"/>
</dbReference>
<dbReference type="InterPro" id="IPR008266">
    <property type="entry name" value="Tyr_kinase_AS"/>
</dbReference>
<dbReference type="GO" id="GO:0009253">
    <property type="term" value="P:peptidoglycan catabolic process"/>
    <property type="evidence" value="ECO:0007669"/>
    <property type="project" value="InterPro"/>
</dbReference>
<keyword evidence="7" id="KW-0732">Signal</keyword>
<evidence type="ECO:0000256" key="5">
    <source>
        <dbReference type="ARBA" id="ARBA00023137"/>
    </source>
</evidence>
<name>A0A0D2WYV9_CAPO3</name>
<dbReference type="InterPro" id="IPR001245">
    <property type="entry name" value="Ser-Thr/Tyr_kinase_cat_dom"/>
</dbReference>
<dbReference type="Gene3D" id="3.40.630.40">
    <property type="entry name" value="Zn-dependent exopeptidases"/>
    <property type="match status" value="1"/>
</dbReference>
<gene>
    <name evidence="9" type="ORF">CAOG_008274</name>
</gene>
<dbReference type="SMART" id="SM00219">
    <property type="entry name" value="TyrKc"/>
    <property type="match status" value="1"/>
</dbReference>
<accession>A0A0D2WYV9</accession>
<dbReference type="GO" id="GO:0005886">
    <property type="term" value="C:plasma membrane"/>
    <property type="evidence" value="ECO:0007669"/>
    <property type="project" value="TreeGrafter"/>
</dbReference>
<proteinExistence type="predicted"/>
<feature type="transmembrane region" description="Helical" evidence="6">
    <location>
        <begin position="910"/>
        <end position="933"/>
    </location>
</feature>
<dbReference type="PANTHER" id="PTHR24416">
    <property type="entry name" value="TYROSINE-PROTEIN KINASE RECEPTOR"/>
    <property type="match status" value="1"/>
</dbReference>
<keyword evidence="2" id="KW-0547">Nucleotide-binding</keyword>
<dbReference type="InParanoid" id="A0A0D2WYV9"/>
<dbReference type="PROSITE" id="PS50011">
    <property type="entry name" value="PROTEIN_KINASE_DOM"/>
    <property type="match status" value="1"/>
</dbReference>
<evidence type="ECO:0000256" key="1">
    <source>
        <dbReference type="ARBA" id="ARBA00022679"/>
    </source>
</evidence>
<dbReference type="FunFam" id="1.10.510.10:FF:000554">
    <property type="entry name" value="Predicted protein"/>
    <property type="match status" value="1"/>
</dbReference>
<evidence type="ECO:0000313" key="9">
    <source>
        <dbReference type="EMBL" id="KJE98288.1"/>
    </source>
</evidence>
<dbReference type="PRINTS" id="PR00109">
    <property type="entry name" value="TYRKINASE"/>
</dbReference>
<dbReference type="GO" id="GO:0005524">
    <property type="term" value="F:ATP binding"/>
    <property type="evidence" value="ECO:0007669"/>
    <property type="project" value="UniProtKB-KW"/>
</dbReference>
<dbReference type="PhylomeDB" id="A0A0D2WYV9"/>
<feature type="domain" description="Protein kinase" evidence="8">
    <location>
        <begin position="1022"/>
        <end position="1298"/>
    </location>
</feature>
<protein>
    <submittedName>
        <fullName evidence="9">TKL protein kinase</fullName>
    </submittedName>
</protein>
<dbReference type="GO" id="GO:0008745">
    <property type="term" value="F:N-acetylmuramoyl-L-alanine amidase activity"/>
    <property type="evidence" value="ECO:0007669"/>
    <property type="project" value="InterPro"/>
</dbReference>
<keyword evidence="1" id="KW-0808">Transferase</keyword>
<dbReference type="Pfam" id="PF07714">
    <property type="entry name" value="PK_Tyr_Ser-Thr"/>
    <property type="match status" value="1"/>
</dbReference>
<dbReference type="Gene3D" id="1.10.510.10">
    <property type="entry name" value="Transferase(Phosphotransferase) domain 1"/>
    <property type="match status" value="1"/>
</dbReference>
<evidence type="ECO:0000259" key="8">
    <source>
        <dbReference type="PROSITE" id="PS50011"/>
    </source>
</evidence>
<keyword evidence="10" id="KW-1185">Reference proteome</keyword>
<dbReference type="RefSeq" id="XP_004342443.1">
    <property type="nucleotide sequence ID" value="XM_004342394.2"/>
</dbReference>
<dbReference type="InterPro" id="IPR020635">
    <property type="entry name" value="Tyr_kinase_cat_dom"/>
</dbReference>
<evidence type="ECO:0000256" key="2">
    <source>
        <dbReference type="ARBA" id="ARBA00022741"/>
    </source>
</evidence>
<dbReference type="InterPro" id="IPR002508">
    <property type="entry name" value="MurNAc-LAA_cat"/>
</dbReference>
<dbReference type="InterPro" id="IPR050122">
    <property type="entry name" value="RTK"/>
</dbReference>
<dbReference type="eggNOG" id="KOG1026">
    <property type="taxonomic scope" value="Eukaryota"/>
</dbReference>
<dbReference type="STRING" id="595528.A0A0D2WYV9"/>
<feature type="signal peptide" evidence="7">
    <location>
        <begin position="1"/>
        <end position="23"/>
    </location>
</feature>
<dbReference type="InterPro" id="IPR011009">
    <property type="entry name" value="Kinase-like_dom_sf"/>
</dbReference>
<dbReference type="GO" id="GO:0007169">
    <property type="term" value="P:cell surface receptor protein tyrosine kinase signaling pathway"/>
    <property type="evidence" value="ECO:0007669"/>
    <property type="project" value="TreeGrafter"/>
</dbReference>
<evidence type="ECO:0000256" key="4">
    <source>
        <dbReference type="ARBA" id="ARBA00022840"/>
    </source>
</evidence>